<feature type="compositionally biased region" description="Polar residues" evidence="2">
    <location>
        <begin position="151"/>
        <end position="177"/>
    </location>
</feature>
<dbReference type="Proteomes" id="UP001232148">
    <property type="component" value="Unassembled WGS sequence"/>
</dbReference>
<feature type="domain" description="Chromo" evidence="3">
    <location>
        <begin position="374"/>
        <end position="433"/>
    </location>
</feature>
<dbReference type="InterPro" id="IPR016197">
    <property type="entry name" value="Chromo-like_dom_sf"/>
</dbReference>
<dbReference type="InterPro" id="IPR017956">
    <property type="entry name" value="AT_hook_DNA-bd_motif"/>
</dbReference>
<feature type="compositionally biased region" description="Basic and acidic residues" evidence="2">
    <location>
        <begin position="240"/>
        <end position="252"/>
    </location>
</feature>
<evidence type="ECO:0000256" key="2">
    <source>
        <dbReference type="SAM" id="MobiDB-lite"/>
    </source>
</evidence>
<dbReference type="GO" id="GO:0006338">
    <property type="term" value="P:chromatin remodeling"/>
    <property type="evidence" value="ECO:0007669"/>
    <property type="project" value="UniProtKB-ARBA"/>
</dbReference>
<feature type="region of interest" description="Disordered" evidence="2">
    <location>
        <begin position="24"/>
        <end position="260"/>
    </location>
</feature>
<feature type="region of interest" description="Disordered" evidence="2">
    <location>
        <begin position="439"/>
        <end position="527"/>
    </location>
</feature>
<comment type="caution">
    <text evidence="4">The sequence shown here is derived from an EMBL/GenBank/DDBJ whole genome shotgun (WGS) entry which is preliminary data.</text>
</comment>
<dbReference type="SMART" id="SM00298">
    <property type="entry name" value="CHROMO"/>
    <property type="match status" value="2"/>
</dbReference>
<accession>A0AAD9HHZ9</accession>
<dbReference type="AlphaFoldDB" id="A0AAD9HHZ9"/>
<dbReference type="InterPro" id="IPR000953">
    <property type="entry name" value="Chromo/chromo_shadow_dom"/>
</dbReference>
<feature type="compositionally biased region" description="Pro residues" evidence="2">
    <location>
        <begin position="67"/>
        <end position="82"/>
    </location>
</feature>
<feature type="compositionally biased region" description="Low complexity" evidence="2">
    <location>
        <begin position="466"/>
        <end position="478"/>
    </location>
</feature>
<feature type="compositionally biased region" description="Polar residues" evidence="2">
    <location>
        <begin position="222"/>
        <end position="231"/>
    </location>
</feature>
<evidence type="ECO:0000313" key="5">
    <source>
        <dbReference type="Proteomes" id="UP001232148"/>
    </source>
</evidence>
<reference evidence="4" key="1">
    <citation type="submission" date="2021-06" db="EMBL/GenBank/DDBJ databases">
        <title>Comparative genomics, transcriptomics and evolutionary studies reveal genomic signatures of adaptation to plant cell wall in hemibiotrophic fungi.</title>
        <authorList>
            <consortium name="DOE Joint Genome Institute"/>
            <person name="Baroncelli R."/>
            <person name="Diaz J.F."/>
            <person name="Benocci T."/>
            <person name="Peng M."/>
            <person name="Battaglia E."/>
            <person name="Haridas S."/>
            <person name="Andreopoulos W."/>
            <person name="Labutti K."/>
            <person name="Pangilinan J."/>
            <person name="Floch G.L."/>
            <person name="Makela M.R."/>
            <person name="Henrissat B."/>
            <person name="Grigoriev I.V."/>
            <person name="Crouch J.A."/>
            <person name="De Vries R.P."/>
            <person name="Sukno S.A."/>
            <person name="Thon M.R."/>
        </authorList>
    </citation>
    <scope>NUCLEOTIDE SEQUENCE</scope>
    <source>
        <strain evidence="4">MAFF235873</strain>
    </source>
</reference>
<feature type="compositionally biased region" description="Basic residues" evidence="2">
    <location>
        <begin position="515"/>
        <end position="527"/>
    </location>
</feature>
<evidence type="ECO:0000259" key="3">
    <source>
        <dbReference type="PROSITE" id="PS50013"/>
    </source>
</evidence>
<evidence type="ECO:0000256" key="1">
    <source>
        <dbReference type="ARBA" id="ARBA00011353"/>
    </source>
</evidence>
<dbReference type="PRINTS" id="PR00929">
    <property type="entry name" value="ATHOOK"/>
</dbReference>
<evidence type="ECO:0000313" key="4">
    <source>
        <dbReference type="EMBL" id="KAK2029193.1"/>
    </source>
</evidence>
<feature type="compositionally biased region" description="Low complexity" evidence="2">
    <location>
        <begin position="178"/>
        <end position="192"/>
    </location>
</feature>
<dbReference type="EMBL" id="MU842867">
    <property type="protein sequence ID" value="KAK2029193.1"/>
    <property type="molecule type" value="Genomic_DNA"/>
</dbReference>
<dbReference type="CDD" id="cd00024">
    <property type="entry name" value="CD_CSD"/>
    <property type="match status" value="2"/>
</dbReference>
<dbReference type="Gene3D" id="2.40.50.40">
    <property type="match status" value="2"/>
</dbReference>
<keyword evidence="5" id="KW-1185">Reference proteome</keyword>
<sequence length="527" mass="55394">MARTTESPAPPNGTQPVKKVQTTLMHSAHNFLSSPAKPSGSQSPHQAKRVINLAATGTPRSDASPSHSPPSQRPSPHLPVSPSPRQTLSDSAAGDLAGADGSAAAADTATAAATAPAEPADAATTPAPAADKGVTPDAEPAASTPEPTAQRPGSNVLSSVHKTLHSAVNSFNVQRAGTTTTTVTSTFEQTVVSRKRSRDHEADATPAPADEVTEDNIDAANGNDTTMQLGNQLEAEVEAEEIRAKSPVKEDVPAPPPAADDAEINVATAADKAEDTVEAAAAPRGAVPAAVDDDNDDVEMDDPSAGVFVLDKIIGHRPDPRDKTLFQIQVGWKNGGPTWEPEQTIQEDAEDALFAYWNGVKGGRLGAMADKNLWHVLRIEKHKQKPSGAVHFLVYWIGSPDRSWEPESQVEVYARQHVENYWRSKGGREKNVKGIAAQVKRGRGRPPKAAAAAAASEPVTEDEEAAAAPKEAVKAAKPSGRPARKQKRDGGEEEGEAKKTADAVAPEVDGEPPKKRGRGRPRKNPVS</sequence>
<protein>
    <recommendedName>
        <fullName evidence="3">Chromo domain-containing protein</fullName>
    </recommendedName>
</protein>
<dbReference type="SMART" id="SM00384">
    <property type="entry name" value="AT_hook"/>
    <property type="match status" value="2"/>
</dbReference>
<feature type="region of interest" description="Disordered" evidence="2">
    <location>
        <begin position="278"/>
        <end position="297"/>
    </location>
</feature>
<proteinExistence type="predicted"/>
<feature type="compositionally biased region" description="Polar residues" evidence="2">
    <location>
        <begin position="24"/>
        <end position="33"/>
    </location>
</feature>
<feature type="compositionally biased region" description="Low complexity" evidence="2">
    <location>
        <begin position="89"/>
        <end position="149"/>
    </location>
</feature>
<gene>
    <name evidence="4" type="ORF">LX32DRAFT_561175</name>
</gene>
<comment type="subunit">
    <text evidence="1">Component of the NuA4 histone acetyltransferase complex.</text>
</comment>
<feature type="compositionally biased region" description="Low complexity" evidence="2">
    <location>
        <begin position="279"/>
        <end position="290"/>
    </location>
</feature>
<name>A0AAD9HHZ9_9PEZI</name>
<organism evidence="4 5">
    <name type="scientific">Colletotrichum zoysiae</name>
    <dbReference type="NCBI Taxonomy" id="1216348"/>
    <lineage>
        <taxon>Eukaryota</taxon>
        <taxon>Fungi</taxon>
        <taxon>Dikarya</taxon>
        <taxon>Ascomycota</taxon>
        <taxon>Pezizomycotina</taxon>
        <taxon>Sordariomycetes</taxon>
        <taxon>Hypocreomycetidae</taxon>
        <taxon>Glomerellales</taxon>
        <taxon>Glomerellaceae</taxon>
        <taxon>Colletotrichum</taxon>
        <taxon>Colletotrichum graminicola species complex</taxon>
    </lineage>
</organism>
<dbReference type="SUPFAM" id="SSF54160">
    <property type="entry name" value="Chromo domain-like"/>
    <property type="match status" value="2"/>
</dbReference>
<dbReference type="GO" id="GO:0003677">
    <property type="term" value="F:DNA binding"/>
    <property type="evidence" value="ECO:0007669"/>
    <property type="project" value="InterPro"/>
</dbReference>
<dbReference type="PROSITE" id="PS50013">
    <property type="entry name" value="CHROMO_2"/>
    <property type="match status" value="1"/>
</dbReference>